<dbReference type="EMBL" id="CP051217">
    <property type="protein sequence ID" value="QJB70286.1"/>
    <property type="molecule type" value="Genomic_DNA"/>
</dbReference>
<organism evidence="2 3">
    <name type="scientific">Parasphingorhabdus halotolerans</name>
    <dbReference type="NCBI Taxonomy" id="2725558"/>
    <lineage>
        <taxon>Bacteria</taxon>
        <taxon>Pseudomonadati</taxon>
        <taxon>Pseudomonadota</taxon>
        <taxon>Alphaproteobacteria</taxon>
        <taxon>Sphingomonadales</taxon>
        <taxon>Sphingomonadaceae</taxon>
        <taxon>Parasphingorhabdus</taxon>
    </lineage>
</organism>
<dbReference type="InterPro" id="IPR052917">
    <property type="entry name" value="Stress-Dev_Protein"/>
</dbReference>
<dbReference type="Proteomes" id="UP000501600">
    <property type="component" value="Chromosome"/>
</dbReference>
<evidence type="ECO:0000313" key="3">
    <source>
        <dbReference type="Proteomes" id="UP000501600"/>
    </source>
</evidence>
<dbReference type="InterPro" id="IPR012349">
    <property type="entry name" value="Split_barrel_FMN-bd"/>
</dbReference>
<dbReference type="PANTHER" id="PTHR34818">
    <property type="entry name" value="PROTEIN BLI-3"/>
    <property type="match status" value="1"/>
</dbReference>
<sequence>MSAYDREELYDMIDDVGTAMLVTENEYDLRSRPIKGKLYRDSGEIWFLTETPSDKTAEIGADKQSNLTYACPEKETYVSMSGHAAICRDADKIDDLWEPWAEAWLKCDKDDPKVAAICFIPEIAEYWSSPESALVQTWELAKAKITGKKPEMGDNKTMIMS</sequence>
<dbReference type="PANTHER" id="PTHR34818:SF1">
    <property type="entry name" value="PROTEIN BLI-3"/>
    <property type="match status" value="1"/>
</dbReference>
<dbReference type="Gene3D" id="2.30.110.10">
    <property type="entry name" value="Electron Transport, Fmn-binding Protein, Chain A"/>
    <property type="match status" value="1"/>
</dbReference>
<dbReference type="Pfam" id="PF16242">
    <property type="entry name" value="Pyrid_ox_like"/>
    <property type="match status" value="1"/>
</dbReference>
<dbReference type="KEGG" id="phao:HF685_14210"/>
<dbReference type="RefSeq" id="WP_168820552.1">
    <property type="nucleotide sequence ID" value="NZ_CP051217.1"/>
</dbReference>
<feature type="domain" description="General stress protein FMN-binding split barrel" evidence="1">
    <location>
        <begin position="6"/>
        <end position="151"/>
    </location>
</feature>
<proteinExistence type="predicted"/>
<evidence type="ECO:0000313" key="2">
    <source>
        <dbReference type="EMBL" id="QJB70286.1"/>
    </source>
</evidence>
<gene>
    <name evidence="2" type="ORF">HF685_14210</name>
</gene>
<name>A0A6H2DRJ8_9SPHN</name>
<reference evidence="2 3" key="1">
    <citation type="submission" date="2020-04" db="EMBL/GenBank/DDBJ databases">
        <title>Genome sequence for Sphingorhabdus sp. strain M1.</title>
        <authorList>
            <person name="Park S.-J."/>
        </authorList>
    </citation>
    <scope>NUCLEOTIDE SEQUENCE [LARGE SCALE GENOMIC DNA]</scope>
    <source>
        <strain evidence="2 3">JK6</strain>
    </source>
</reference>
<dbReference type="InterPro" id="IPR038725">
    <property type="entry name" value="YdaG_split_barrel_FMN-bd"/>
</dbReference>
<protein>
    <submittedName>
        <fullName evidence="2">Pyridoxamine 5'-phosphate oxidase family protein</fullName>
    </submittedName>
</protein>
<keyword evidence="3" id="KW-1185">Reference proteome</keyword>
<evidence type="ECO:0000259" key="1">
    <source>
        <dbReference type="Pfam" id="PF16242"/>
    </source>
</evidence>
<dbReference type="SUPFAM" id="SSF50475">
    <property type="entry name" value="FMN-binding split barrel"/>
    <property type="match status" value="1"/>
</dbReference>
<dbReference type="AlphaFoldDB" id="A0A6H2DRJ8"/>
<accession>A0A6H2DRJ8</accession>